<dbReference type="GO" id="GO:0043952">
    <property type="term" value="P:protein transport by the Sec complex"/>
    <property type="evidence" value="ECO:0007669"/>
    <property type="project" value="UniProtKB-UniRule"/>
</dbReference>
<dbReference type="InterPro" id="IPR048631">
    <property type="entry name" value="SecD_1st"/>
</dbReference>
<comment type="function">
    <text evidence="9">Part of the Sec protein translocase complex. Interacts with the SecYEG preprotein conducting channel. SecDF uses the proton motive force (PMF) to complete protein translocation after the ATP-dependent function of SecA.</text>
</comment>
<sequence length="719" mass="77015">MKNKKLSIVGFFLVLIAIAACTFVSVAGVGGTHQGSAENIKLGLDLAGGVSITYEADESNPSAEDMRDTVYKLQQRVSAYSTEAEVYQEGSNRINVEIPGVYNAEEMLETLGNPGTIEFYEMADEGMSLVLDGNDIIDAQAVSITNTYGNNEYAVRVTFNSDGADKFEEATARNVGNPIYIMYDGSIISAPVVKTTISGGYCEITGNFTYESANSLATSIRLGVLKLTLTEVSSSVVGARLGEDAVSTSLLAAAIGFVIIVIFMIAFYRIQGLAAGIALGLYLVMMLCFLNAFDVTLTLPGIAGIILSIGMAVDANVIIFTRVKEEIALGKTVQNAMKQGYHKALSAILDGNITTLIAAAVLYLMGTGSIRGFATTLALGIVLSMITALFITRVLVSGFYAMGVTSEKFYGRQKERRPINFTGHKVIFYIIAVVVIGAGFVTMGVNQVSGNNALNYSLDFTGGTSMTVTLDSYVDITSADGTALRSLIEETTGITDIQLQNVQDSNDVVIKTPVLDSEQRSALKDALAQDYGVEDGEITEDNISGVVSSEMRTNAVLSVVIAGILMLIYIWVRFKDFKIGASAVIALIHDVLVVLAVYAVVRIPVGNTFIACMLTIVGYSINATIVIFDRIRENRQMMKGEDLDLIVNTSITQTLSRSINTSLTTFIMIFMLFILGVSSIREFALPLMAGIIAGGFSSICISGTLWSVMKRKKAAKSKG</sequence>
<dbReference type="Gene3D" id="3.30.70.3400">
    <property type="match status" value="1"/>
</dbReference>
<dbReference type="GO" id="GO:0065002">
    <property type="term" value="P:intracellular protein transmembrane transport"/>
    <property type="evidence" value="ECO:0007669"/>
    <property type="project" value="UniProtKB-UniRule"/>
</dbReference>
<dbReference type="SUPFAM" id="SSF82866">
    <property type="entry name" value="Multidrug efflux transporter AcrB transmembrane domain"/>
    <property type="match status" value="2"/>
</dbReference>
<proteinExistence type="inferred from homology"/>
<comment type="subcellular location">
    <subcellularLocation>
        <location evidence="1 9">Cell membrane</location>
        <topology evidence="1 9">Multi-pass membrane protein</topology>
    </subcellularLocation>
</comment>
<evidence type="ECO:0000256" key="1">
    <source>
        <dbReference type="ARBA" id="ARBA00004651"/>
    </source>
</evidence>
<dbReference type="InterPro" id="IPR005665">
    <property type="entry name" value="SecF_bac"/>
</dbReference>
<keyword evidence="7 9" id="KW-0811">Translocation</keyword>
<dbReference type="NCBIfam" id="TIGR00916">
    <property type="entry name" value="2A0604s01"/>
    <property type="match status" value="1"/>
</dbReference>
<dbReference type="PANTHER" id="PTHR30081:SF1">
    <property type="entry name" value="PROTEIN TRANSLOCASE SUBUNIT SECD"/>
    <property type="match status" value="1"/>
</dbReference>
<feature type="transmembrane region" description="Helical" evidence="9">
    <location>
        <begin position="663"/>
        <end position="681"/>
    </location>
</feature>
<comment type="subunit">
    <text evidence="9">Forms a complex with SecF. Part of the essential Sec protein translocation apparatus which comprises SecA, SecYEG and auxiliary proteins SecDF. Other proteins may also be involved.</text>
</comment>
<evidence type="ECO:0000313" key="15">
    <source>
        <dbReference type="Proteomes" id="UP000543642"/>
    </source>
</evidence>
<dbReference type="Gene3D" id="1.20.1640.10">
    <property type="entry name" value="Multidrug efflux transporter AcrB transmembrane domain"/>
    <property type="match status" value="2"/>
</dbReference>
<feature type="transmembrane region" description="Helical" evidence="9">
    <location>
        <begin position="426"/>
        <end position="445"/>
    </location>
</feature>
<dbReference type="InterPro" id="IPR048634">
    <property type="entry name" value="SecD_SecF_C"/>
</dbReference>
<evidence type="ECO:0000256" key="4">
    <source>
        <dbReference type="ARBA" id="ARBA00022692"/>
    </source>
</evidence>
<dbReference type="HAMAP" id="MF_01464_B">
    <property type="entry name" value="SecF_B"/>
    <property type="match status" value="1"/>
</dbReference>
<dbReference type="GO" id="GO:0005886">
    <property type="term" value="C:plasma membrane"/>
    <property type="evidence" value="ECO:0007669"/>
    <property type="project" value="UniProtKB-SubCell"/>
</dbReference>
<feature type="transmembrane region" description="Helical" evidence="9">
    <location>
        <begin position="555"/>
        <end position="572"/>
    </location>
</feature>
<dbReference type="NCBIfam" id="TIGR00966">
    <property type="entry name" value="transloc_SecF"/>
    <property type="match status" value="1"/>
</dbReference>
<accession>A0A7W8M6B0</accession>
<dbReference type="InterPro" id="IPR022646">
    <property type="entry name" value="SecD/SecF_CS"/>
</dbReference>
<dbReference type="Proteomes" id="UP000543642">
    <property type="component" value="Unassembled WGS sequence"/>
</dbReference>
<dbReference type="Pfam" id="PF07549">
    <property type="entry name" value="Sec_GG"/>
    <property type="match status" value="2"/>
</dbReference>
<dbReference type="PRINTS" id="PR01755">
    <property type="entry name" value="SECFTRNLCASE"/>
</dbReference>
<reference evidence="14 15" key="1">
    <citation type="submission" date="2020-08" db="EMBL/GenBank/DDBJ databases">
        <title>Genomic Encyclopedia of Type Strains, Phase IV (KMG-IV): sequencing the most valuable type-strain genomes for metagenomic binning, comparative biology and taxonomic classification.</title>
        <authorList>
            <person name="Goeker M."/>
        </authorList>
    </citation>
    <scope>NUCLEOTIDE SEQUENCE [LARGE SCALE GENOMIC DNA]</scope>
    <source>
        <strain evidence="14 15">DSM 106146</strain>
    </source>
</reference>
<keyword evidence="8 9" id="KW-0472">Membrane</keyword>
<dbReference type="InterPro" id="IPR054384">
    <property type="entry name" value="SecDF_P1_head"/>
</dbReference>
<comment type="subunit">
    <text evidence="10">Forms a complex with SecD. Part of the essential Sec protein translocation apparatus which comprises SecA, SecYEG and auxiliary proteins SecDF. Other proteins may also be involved.</text>
</comment>
<dbReference type="InterPro" id="IPR055344">
    <property type="entry name" value="SecD_SecF_C_bact"/>
</dbReference>
<organism evidence="14 15">
    <name type="scientific">Catenibacillus scindens</name>
    <dbReference type="NCBI Taxonomy" id="673271"/>
    <lineage>
        <taxon>Bacteria</taxon>
        <taxon>Bacillati</taxon>
        <taxon>Bacillota</taxon>
        <taxon>Clostridia</taxon>
        <taxon>Lachnospirales</taxon>
        <taxon>Lachnospiraceae</taxon>
        <taxon>Catenibacillus</taxon>
    </lineage>
</organism>
<comment type="caution">
    <text evidence="14">The sequence shown here is derived from an EMBL/GenBank/DDBJ whole genome shotgun (WGS) entry which is preliminary data.</text>
</comment>
<name>A0A7W8M6B0_9FIRM</name>
<gene>
    <name evidence="9" type="primary">secD</name>
    <name evidence="10" type="synonym">secF</name>
    <name evidence="14" type="ORF">HNP82_002335</name>
</gene>
<keyword evidence="4 9" id="KW-0812">Transmembrane</keyword>
<feature type="transmembrane region" description="Helical" evidence="9">
    <location>
        <begin position="273"/>
        <end position="293"/>
    </location>
</feature>
<feature type="transmembrane region" description="Helical" evidence="9">
    <location>
        <begin position="250"/>
        <end position="268"/>
    </location>
</feature>
<dbReference type="EMBL" id="JACHFW010000009">
    <property type="protein sequence ID" value="MBB5265196.1"/>
    <property type="molecule type" value="Genomic_DNA"/>
</dbReference>
<feature type="transmembrane region" description="Helical" evidence="9">
    <location>
        <begin position="344"/>
        <end position="365"/>
    </location>
</feature>
<feature type="domain" description="Protein export membrane protein SecD/SecF C-terminal" evidence="11">
    <location>
        <begin position="534"/>
        <end position="711"/>
    </location>
</feature>
<feature type="domain" description="Protein export membrane protein SecD/SecF C-terminal" evidence="11">
    <location>
        <begin position="230"/>
        <end position="396"/>
    </location>
</feature>
<feature type="transmembrane region" description="Helical" evidence="9">
    <location>
        <begin position="607"/>
        <end position="628"/>
    </location>
</feature>
<dbReference type="InterPro" id="IPR022813">
    <property type="entry name" value="SecD/SecF_arch_bac"/>
</dbReference>
<dbReference type="GO" id="GO:0006605">
    <property type="term" value="P:protein targeting"/>
    <property type="evidence" value="ECO:0007669"/>
    <property type="project" value="UniProtKB-UniRule"/>
</dbReference>
<evidence type="ECO:0000259" key="12">
    <source>
        <dbReference type="Pfam" id="PF21760"/>
    </source>
</evidence>
<evidence type="ECO:0000256" key="10">
    <source>
        <dbReference type="HAMAP-Rule" id="MF_01464"/>
    </source>
</evidence>
<evidence type="ECO:0000256" key="9">
    <source>
        <dbReference type="HAMAP-Rule" id="MF_01463"/>
    </source>
</evidence>
<dbReference type="FunFam" id="1.20.1640.10:FF:000004">
    <property type="entry name" value="Protein translocase subunit SecD"/>
    <property type="match status" value="1"/>
</dbReference>
<feature type="transmembrane region" description="Helical" evidence="9">
    <location>
        <begin position="687"/>
        <end position="708"/>
    </location>
</feature>
<evidence type="ECO:0000256" key="7">
    <source>
        <dbReference type="ARBA" id="ARBA00023010"/>
    </source>
</evidence>
<keyword evidence="3 9" id="KW-1003">Cell membrane</keyword>
<dbReference type="AlphaFoldDB" id="A0A7W8M6B0"/>
<dbReference type="Pfam" id="PF22599">
    <property type="entry name" value="SecDF_P1_head"/>
    <property type="match status" value="1"/>
</dbReference>
<evidence type="ECO:0000259" key="13">
    <source>
        <dbReference type="Pfam" id="PF22599"/>
    </source>
</evidence>
<dbReference type="InterPro" id="IPR005791">
    <property type="entry name" value="SecD"/>
</dbReference>
<feature type="transmembrane region" description="Helical" evidence="9">
    <location>
        <begin position="377"/>
        <end position="405"/>
    </location>
</feature>
<feature type="domain" description="Protein translocase subunit SecDF P1" evidence="12">
    <location>
        <begin position="72"/>
        <end position="123"/>
    </location>
</feature>
<keyword evidence="15" id="KW-1185">Reference proteome</keyword>
<dbReference type="Pfam" id="PF21760">
    <property type="entry name" value="SecD_1st"/>
    <property type="match status" value="1"/>
</dbReference>
<dbReference type="GO" id="GO:0015450">
    <property type="term" value="F:protein-transporting ATPase activity"/>
    <property type="evidence" value="ECO:0007669"/>
    <property type="project" value="InterPro"/>
</dbReference>
<evidence type="ECO:0000256" key="6">
    <source>
        <dbReference type="ARBA" id="ARBA00022989"/>
    </source>
</evidence>
<feature type="transmembrane region" description="Helical" evidence="9">
    <location>
        <begin position="579"/>
        <end position="601"/>
    </location>
</feature>
<feature type="transmembrane region" description="Helical" evidence="9">
    <location>
        <begin position="299"/>
        <end position="323"/>
    </location>
</feature>
<dbReference type="PROSITE" id="PS51257">
    <property type="entry name" value="PROKAR_LIPOPROTEIN"/>
    <property type="match status" value="1"/>
</dbReference>
<comment type="similarity">
    <text evidence="10">Belongs to the SecD/SecF family. SecF subfamily.</text>
</comment>
<dbReference type="Gene3D" id="3.30.1360.200">
    <property type="match status" value="1"/>
</dbReference>
<evidence type="ECO:0000313" key="14">
    <source>
        <dbReference type="EMBL" id="MBB5265196.1"/>
    </source>
</evidence>
<dbReference type="RefSeq" id="WP_183774868.1">
    <property type="nucleotide sequence ID" value="NZ_JACHFW010000009.1"/>
</dbReference>
<evidence type="ECO:0000256" key="8">
    <source>
        <dbReference type="ARBA" id="ARBA00023136"/>
    </source>
</evidence>
<dbReference type="Pfam" id="PF02355">
    <property type="entry name" value="SecD_SecF_C"/>
    <property type="match status" value="2"/>
</dbReference>
<evidence type="ECO:0000256" key="3">
    <source>
        <dbReference type="ARBA" id="ARBA00022475"/>
    </source>
</evidence>
<dbReference type="HAMAP" id="MF_01463_B">
    <property type="entry name" value="SecD_B"/>
    <property type="match status" value="1"/>
</dbReference>
<evidence type="ECO:0000256" key="2">
    <source>
        <dbReference type="ARBA" id="ARBA00022448"/>
    </source>
</evidence>
<keyword evidence="5 9" id="KW-0653">Protein transport</keyword>
<keyword evidence="2 9" id="KW-0813">Transport</keyword>
<dbReference type="NCBIfam" id="TIGR01129">
    <property type="entry name" value="secD"/>
    <property type="match status" value="1"/>
</dbReference>
<evidence type="ECO:0000259" key="11">
    <source>
        <dbReference type="Pfam" id="PF02355"/>
    </source>
</evidence>
<protein>
    <recommendedName>
        <fullName evidence="9 10">Multifunctional fusion protein</fullName>
    </recommendedName>
    <domain>
        <recommendedName>
            <fullName evidence="9">Protein translocase subunit SecD</fullName>
        </recommendedName>
    </domain>
    <domain>
        <recommendedName>
            <fullName evidence="10">Protein-export membrane protein SecF</fullName>
        </recommendedName>
    </domain>
</protein>
<evidence type="ECO:0000256" key="5">
    <source>
        <dbReference type="ARBA" id="ARBA00022927"/>
    </source>
</evidence>
<keyword evidence="6 9" id="KW-1133">Transmembrane helix</keyword>
<dbReference type="InterPro" id="IPR022645">
    <property type="entry name" value="SecD/SecF_bac"/>
</dbReference>
<comment type="similarity">
    <text evidence="9">Belongs to the SecD/SecF family. SecD subfamily.</text>
</comment>
<dbReference type="PANTHER" id="PTHR30081">
    <property type="entry name" value="PROTEIN-EXPORT MEMBRANE PROTEIN SEC"/>
    <property type="match status" value="1"/>
</dbReference>
<feature type="domain" description="SecDF P1 head subdomain" evidence="13">
    <location>
        <begin position="129"/>
        <end position="226"/>
    </location>
</feature>
<comment type="caution">
    <text evidence="9">Lacks conserved residue(s) required for the propagation of feature annotation.</text>
</comment>